<evidence type="ECO:0000256" key="1">
    <source>
        <dbReference type="SAM" id="SignalP"/>
    </source>
</evidence>
<feature type="signal peptide" evidence="1">
    <location>
        <begin position="1"/>
        <end position="20"/>
    </location>
</feature>
<dbReference type="RefSeq" id="WP_157578062.1">
    <property type="nucleotide sequence ID" value="NZ_BMXC01000006.1"/>
</dbReference>
<dbReference type="Proteomes" id="UP000182491">
    <property type="component" value="Unassembled WGS sequence"/>
</dbReference>
<gene>
    <name evidence="2" type="ORF">SAMN04487941_3776</name>
</gene>
<evidence type="ECO:0000313" key="3">
    <source>
        <dbReference type="Proteomes" id="UP000182491"/>
    </source>
</evidence>
<evidence type="ECO:0000313" key="2">
    <source>
        <dbReference type="EMBL" id="SFU97168.1"/>
    </source>
</evidence>
<accession>A0A1I7KI92</accession>
<protein>
    <submittedName>
        <fullName evidence="2">Uncharacterized protein</fullName>
    </submittedName>
</protein>
<name>A0A1I7KI92_9BACT</name>
<keyword evidence="3" id="KW-1185">Reference proteome</keyword>
<dbReference type="STRING" id="388950.GCA_001611675_03112"/>
<dbReference type="EMBL" id="FPCA01000005">
    <property type="protein sequence ID" value="SFU97168.1"/>
    <property type="molecule type" value="Genomic_DNA"/>
</dbReference>
<organism evidence="2 3">
    <name type="scientific">Pontibacter akesuensis</name>
    <dbReference type="NCBI Taxonomy" id="388950"/>
    <lineage>
        <taxon>Bacteria</taxon>
        <taxon>Pseudomonadati</taxon>
        <taxon>Bacteroidota</taxon>
        <taxon>Cytophagia</taxon>
        <taxon>Cytophagales</taxon>
        <taxon>Hymenobacteraceae</taxon>
        <taxon>Pontibacter</taxon>
    </lineage>
</organism>
<reference evidence="3" key="1">
    <citation type="submission" date="2016-10" db="EMBL/GenBank/DDBJ databases">
        <authorList>
            <person name="Varghese N."/>
        </authorList>
    </citation>
    <scope>NUCLEOTIDE SEQUENCE [LARGE SCALE GENOMIC DNA]</scope>
    <source>
        <strain evidence="3">DSM 18820</strain>
    </source>
</reference>
<keyword evidence="1" id="KW-0732">Signal</keyword>
<sequence>MKKFLLVAFASFMICATSFAQSNSSLSPEAEARCTELTRKMALELRLNEPGYIQLKALNRDLMAKTEEIKQKFGSDEKLMKQKLQELAQTYDHNMQSFLKPDQMQAYANFKKENTHTRFVAAGAEN</sequence>
<proteinExistence type="predicted"/>
<feature type="chain" id="PRO_5010318820" evidence="1">
    <location>
        <begin position="21"/>
        <end position="126"/>
    </location>
</feature>
<dbReference type="OrthoDB" id="894053at2"/>
<dbReference type="AlphaFoldDB" id="A0A1I7KI92"/>